<sequence length="211" mass="23209">MSTKDTNDVKPTSSKSNEISSSGTATPKKTSSVPAKEDRKDTTKKDIANERTSSSKSKDDSEKYVELKNKLIQQILKKQELTRKLTTLEDSIYQKEIDYFEESPLGNIVKGFENFSKTSGGGGANKRKIVYSEDDHIFSLSSVNYIKSLMKRQGHTSNGGSSKDDFDDYEDSVDPTTASAGSKANSIEKNETPSGSSGTPSRKRKARVLED</sequence>
<dbReference type="EMBL" id="JABWAD010000061">
    <property type="protein sequence ID" value="KAF6062860.1"/>
    <property type="molecule type" value="Genomic_DNA"/>
</dbReference>
<name>A0A8H6BV22_CANAX</name>
<feature type="region of interest" description="Disordered" evidence="10">
    <location>
        <begin position="152"/>
        <end position="211"/>
    </location>
</feature>
<feature type="region of interest" description="Disordered" evidence="10">
    <location>
        <begin position="1"/>
        <end position="64"/>
    </location>
</feature>
<evidence type="ECO:0000256" key="7">
    <source>
        <dbReference type="ARBA" id="ARBA00023163"/>
    </source>
</evidence>
<keyword evidence="9" id="KW-0234">DNA repair</keyword>
<dbReference type="GO" id="GO:0006325">
    <property type="term" value="P:chromatin organization"/>
    <property type="evidence" value="ECO:0007669"/>
    <property type="project" value="UniProtKB-KW"/>
</dbReference>
<comment type="caution">
    <text evidence="11">The sequence shown here is derived from an EMBL/GenBank/DDBJ whole genome shotgun (WGS) entry which is preliminary data.</text>
</comment>
<feature type="compositionally biased region" description="Polar residues" evidence="10">
    <location>
        <begin position="9"/>
        <end position="33"/>
    </location>
</feature>
<proteinExistence type="inferred from homology"/>
<reference evidence="11 12" key="1">
    <citation type="submission" date="2020-03" db="EMBL/GenBank/DDBJ databases">
        <title>FDA dAtabase for Regulatory Grade micrObial Sequences (FDA-ARGOS): Supporting development and validation of Infectious Disease Dx tests.</title>
        <authorList>
            <person name="Campos J."/>
            <person name="Goldberg B."/>
            <person name="Tallon L."/>
            <person name="Sadzewicz L."/>
            <person name="Vavikolanu K."/>
            <person name="Mehta A."/>
            <person name="Aluvathingal J."/>
            <person name="Nadendla S."/>
            <person name="Nandy P."/>
            <person name="Geyer C."/>
            <person name="Yan Y."/>
            <person name="Sichtig H."/>
        </authorList>
    </citation>
    <scope>NUCLEOTIDE SEQUENCE [LARGE SCALE GENOMIC DNA]</scope>
    <source>
        <strain evidence="11 12">FDAARGOS_656</strain>
    </source>
</reference>
<evidence type="ECO:0000256" key="6">
    <source>
        <dbReference type="ARBA" id="ARBA00023054"/>
    </source>
</evidence>
<dbReference type="Proteomes" id="UP000536275">
    <property type="component" value="Unassembled WGS sequence"/>
</dbReference>
<organism evidence="11 12">
    <name type="scientific">Candida albicans</name>
    <name type="common">Yeast</name>
    <dbReference type="NCBI Taxonomy" id="5476"/>
    <lineage>
        <taxon>Eukaryota</taxon>
        <taxon>Fungi</taxon>
        <taxon>Dikarya</taxon>
        <taxon>Ascomycota</taxon>
        <taxon>Saccharomycotina</taxon>
        <taxon>Pichiomycetes</taxon>
        <taxon>Debaryomycetaceae</taxon>
        <taxon>Candida/Lodderomyces clade</taxon>
        <taxon>Candida</taxon>
    </lineage>
</organism>
<dbReference type="PANTHER" id="PTHR13476">
    <property type="entry name" value="CHROMATIN MODIFICATION-RELATED PROTEIN MEAF6"/>
    <property type="match status" value="1"/>
</dbReference>
<dbReference type="GO" id="GO:0035267">
    <property type="term" value="C:NuA4 histone acetyltransferase complex"/>
    <property type="evidence" value="ECO:0007669"/>
    <property type="project" value="UniProtKB-UniRule"/>
</dbReference>
<keyword evidence="9" id="KW-0227">DNA damage</keyword>
<comment type="similarity">
    <text evidence="2 9">Belongs to the EAF6 family.</text>
</comment>
<evidence type="ECO:0000256" key="4">
    <source>
        <dbReference type="ARBA" id="ARBA00022853"/>
    </source>
</evidence>
<keyword evidence="8 9" id="KW-0539">Nucleus</keyword>
<evidence type="ECO:0000256" key="1">
    <source>
        <dbReference type="ARBA" id="ARBA00004123"/>
    </source>
</evidence>
<keyword evidence="7 9" id="KW-0804">Transcription</keyword>
<dbReference type="InterPro" id="IPR015418">
    <property type="entry name" value="Eaf6"/>
</dbReference>
<dbReference type="Pfam" id="PF09340">
    <property type="entry name" value="NuA4"/>
    <property type="match status" value="1"/>
</dbReference>
<evidence type="ECO:0000256" key="2">
    <source>
        <dbReference type="ARBA" id="ARBA00010916"/>
    </source>
</evidence>
<feature type="compositionally biased region" description="Polar residues" evidence="10">
    <location>
        <begin position="174"/>
        <end position="185"/>
    </location>
</feature>
<comment type="subcellular location">
    <subcellularLocation>
        <location evidence="1 9">Nucleus</location>
    </subcellularLocation>
</comment>
<dbReference type="GO" id="GO:0005634">
    <property type="term" value="C:nucleus"/>
    <property type="evidence" value="ECO:0007669"/>
    <property type="project" value="UniProtKB-SubCell"/>
</dbReference>
<evidence type="ECO:0000313" key="11">
    <source>
        <dbReference type="EMBL" id="KAF6062860.1"/>
    </source>
</evidence>
<evidence type="ECO:0000256" key="10">
    <source>
        <dbReference type="SAM" id="MobiDB-lite"/>
    </source>
</evidence>
<dbReference type="AlphaFoldDB" id="A0A8H6BV22"/>
<evidence type="ECO:0000256" key="3">
    <source>
        <dbReference type="ARBA" id="ARBA00018504"/>
    </source>
</evidence>
<feature type="compositionally biased region" description="Basic residues" evidence="10">
    <location>
        <begin position="201"/>
        <end position="211"/>
    </location>
</feature>
<gene>
    <name evidence="11" type="primary">EAF6</name>
    <name evidence="11" type="ORF">FOB64_005902</name>
</gene>
<dbReference type="GO" id="GO:0006281">
    <property type="term" value="P:DNA repair"/>
    <property type="evidence" value="ECO:0007669"/>
    <property type="project" value="UniProtKB-UniRule"/>
</dbReference>
<protein>
    <recommendedName>
        <fullName evidence="3 9">Chromatin modification-related protein EAF6</fullName>
    </recommendedName>
</protein>
<comment type="function">
    <text evidence="9">Component of the NuA4 histone acetyltransferase complex which is involved in transcriptional activation of selected genes principally by acetylation of nucleosomal histone H4 and H2A. The NuA4 complex is also involved in DNA repair.</text>
</comment>
<keyword evidence="5 9" id="KW-0805">Transcription regulation</keyword>
<accession>A0A8H6BV22</accession>
<feature type="compositionally biased region" description="Basic and acidic residues" evidence="10">
    <location>
        <begin position="35"/>
        <end position="49"/>
    </location>
</feature>
<evidence type="ECO:0000256" key="8">
    <source>
        <dbReference type="ARBA" id="ARBA00023242"/>
    </source>
</evidence>
<evidence type="ECO:0000256" key="5">
    <source>
        <dbReference type="ARBA" id="ARBA00023015"/>
    </source>
</evidence>
<keyword evidence="4 9" id="KW-0156">Chromatin regulator</keyword>
<evidence type="ECO:0000256" key="9">
    <source>
        <dbReference type="RuleBase" id="RU368022"/>
    </source>
</evidence>
<keyword evidence="6" id="KW-0175">Coiled coil</keyword>
<comment type="subunit">
    <text evidence="9">Component of the NuA4 histone acetyltransferase complex.</text>
</comment>
<dbReference type="SMR" id="A0A8H6BV22"/>
<evidence type="ECO:0000313" key="12">
    <source>
        <dbReference type="Proteomes" id="UP000536275"/>
    </source>
</evidence>